<evidence type="ECO:0000256" key="13">
    <source>
        <dbReference type="ARBA" id="ARBA00022679"/>
    </source>
</evidence>
<evidence type="ECO:0000256" key="14">
    <source>
        <dbReference type="ARBA" id="ARBA00022723"/>
    </source>
</evidence>
<dbReference type="GO" id="GO:0005777">
    <property type="term" value="C:peroxisome"/>
    <property type="evidence" value="ECO:0007669"/>
    <property type="project" value="UniProtKB-SubCell"/>
</dbReference>
<evidence type="ECO:0000256" key="27">
    <source>
        <dbReference type="ARBA" id="ARBA00063955"/>
    </source>
</evidence>
<evidence type="ECO:0000256" key="26">
    <source>
        <dbReference type="ARBA" id="ARBA00051406"/>
    </source>
</evidence>
<comment type="catalytic activity">
    <reaction evidence="26">
        <text>guanosine + phosphate = alpha-D-ribose 1-phosphate + guanine</text>
        <dbReference type="Rhea" id="RHEA:13233"/>
        <dbReference type="ChEBI" id="CHEBI:16235"/>
        <dbReference type="ChEBI" id="CHEBI:16750"/>
        <dbReference type="ChEBI" id="CHEBI:43474"/>
        <dbReference type="ChEBI" id="CHEBI:57720"/>
        <dbReference type="EC" id="2.4.2.1"/>
    </reaction>
    <physiologicalReaction direction="left-to-right" evidence="26">
        <dbReference type="Rhea" id="RHEA:13234"/>
    </physiologicalReaction>
</comment>
<evidence type="ECO:0000256" key="29">
    <source>
        <dbReference type="ARBA" id="ARBA00075738"/>
    </source>
</evidence>
<dbReference type="GO" id="GO:0005783">
    <property type="term" value="C:endoplasmic reticulum"/>
    <property type="evidence" value="ECO:0007669"/>
    <property type="project" value="UniProtKB-SubCell"/>
</dbReference>
<proteinExistence type="inferred from homology"/>
<dbReference type="GO" id="GO:0016787">
    <property type="term" value="F:hydrolase activity"/>
    <property type="evidence" value="ECO:0007669"/>
    <property type="project" value="UniProtKB-KW"/>
</dbReference>
<gene>
    <name evidence="34" type="primary">Lacc1</name>
    <name evidence="34" type="ORF">GTO95_0009972</name>
</gene>
<dbReference type="FunFam" id="3.60.140.10:FF:000002">
    <property type="entry name" value="Laccase (multicopper oxidoreductase) domain-containing 1"/>
    <property type="match status" value="1"/>
</dbReference>
<evidence type="ECO:0000256" key="15">
    <source>
        <dbReference type="ARBA" id="ARBA00022801"/>
    </source>
</evidence>
<sequence length="437" mass="47936">MVGAVIIDLFHDHCLQYKDCIEKRLKRASVLIRTEKNKHVYLLPNQNKPASPDHSCKKSVDGLLENFSSLKEGAQIVSHPCLAASLYSVKQAIDDRHLSSILIITSLQRKAAWQAYLDLLFTAAYVLEYDVACDESHCSVGDPIATCGPETPLTARQLKQVGDEVSAFLRQLPGLKGDITILRSSLISGDCFLHGFTTRTGGISYIDTLSSLNLYCNPRRRDPKVVVAENLRRLAFQAGFEQERFHLLKVNHASDVWVMGRSEPPSYDGIVTNQAGVVIAAPGADCIPLLFTDPVKKAIGVAHSGWRGTLMGIAMATVNAMVSEYGSDVRNIVVIVGPSVGSCCFTLDQESAQAFQAIHPDCVKDRGSARPFIDIRLATRVLLERGGVLPHNIQDDTVSESRENLTLCTSCHPDKFFSHVRDGNNFGTQIGFLSIKE</sequence>
<evidence type="ECO:0000256" key="24">
    <source>
        <dbReference type="ARBA" id="ARBA00048968"/>
    </source>
</evidence>
<evidence type="ECO:0000256" key="21">
    <source>
        <dbReference type="ARBA" id="ARBA00023198"/>
    </source>
</evidence>
<evidence type="ECO:0000256" key="33">
    <source>
        <dbReference type="ARBA" id="ARBA00081957"/>
    </source>
</evidence>
<evidence type="ECO:0000256" key="25">
    <source>
        <dbReference type="ARBA" id="ARBA00049893"/>
    </source>
</evidence>
<comment type="catalytic activity">
    <reaction evidence="25">
        <text>S-methyl-5'-thioadenosine + phosphate = 5-(methylsulfanyl)-alpha-D-ribose 1-phosphate + adenine</text>
        <dbReference type="Rhea" id="RHEA:11852"/>
        <dbReference type="ChEBI" id="CHEBI:16708"/>
        <dbReference type="ChEBI" id="CHEBI:17509"/>
        <dbReference type="ChEBI" id="CHEBI:43474"/>
        <dbReference type="ChEBI" id="CHEBI:58533"/>
        <dbReference type="EC" id="2.4.2.28"/>
    </reaction>
    <physiologicalReaction direction="left-to-right" evidence="25">
        <dbReference type="Rhea" id="RHEA:11853"/>
    </physiologicalReaction>
</comment>
<dbReference type="InterPro" id="IPR038371">
    <property type="entry name" value="Cu_polyphenol_OxRdtase_sf"/>
</dbReference>
<dbReference type="CDD" id="cd16833">
    <property type="entry name" value="YfiH"/>
    <property type="match status" value="1"/>
</dbReference>
<name>A0A8J7NYU0_ATRSP</name>
<comment type="catalytic activity">
    <reaction evidence="24">
        <text>adenosine + phosphate = alpha-D-ribose 1-phosphate + adenine</text>
        <dbReference type="Rhea" id="RHEA:27642"/>
        <dbReference type="ChEBI" id="CHEBI:16335"/>
        <dbReference type="ChEBI" id="CHEBI:16708"/>
        <dbReference type="ChEBI" id="CHEBI:43474"/>
        <dbReference type="ChEBI" id="CHEBI:57720"/>
        <dbReference type="EC" id="2.4.2.1"/>
    </reaction>
    <physiologicalReaction direction="left-to-right" evidence="24">
        <dbReference type="Rhea" id="RHEA:27643"/>
    </physiologicalReaction>
</comment>
<dbReference type="EMBL" id="JAAWVO010059355">
    <property type="protein sequence ID" value="MBN3322229.1"/>
    <property type="molecule type" value="Genomic_DNA"/>
</dbReference>
<keyword evidence="18" id="KW-0391">Immunity</keyword>
<evidence type="ECO:0000256" key="31">
    <source>
        <dbReference type="ARBA" id="ARBA00079781"/>
    </source>
</evidence>
<comment type="catalytic activity">
    <reaction evidence="23">
        <text>adenosine + H2O + H(+) = inosine + NH4(+)</text>
        <dbReference type="Rhea" id="RHEA:24408"/>
        <dbReference type="ChEBI" id="CHEBI:15377"/>
        <dbReference type="ChEBI" id="CHEBI:15378"/>
        <dbReference type="ChEBI" id="CHEBI:16335"/>
        <dbReference type="ChEBI" id="CHEBI:17596"/>
        <dbReference type="ChEBI" id="CHEBI:28938"/>
        <dbReference type="EC" id="3.5.4.4"/>
    </reaction>
    <physiologicalReaction direction="left-to-right" evidence="23">
        <dbReference type="Rhea" id="RHEA:24409"/>
    </physiologicalReaction>
</comment>
<comment type="subcellular location">
    <subcellularLocation>
        <location evidence="5">Cytoplasm</location>
    </subcellularLocation>
    <subcellularLocation>
        <location evidence="3">Endoplasmic reticulum</location>
    </subcellularLocation>
    <subcellularLocation>
        <location evidence="2">Nucleus</location>
    </subcellularLocation>
    <subcellularLocation>
        <location evidence="4">Peroxisome</location>
    </subcellularLocation>
</comment>
<evidence type="ECO:0000256" key="28">
    <source>
        <dbReference type="ARBA" id="ARBA00071637"/>
    </source>
</evidence>
<evidence type="ECO:0000256" key="2">
    <source>
        <dbReference type="ARBA" id="ARBA00004123"/>
    </source>
</evidence>
<organism evidence="34 35">
    <name type="scientific">Atractosteus spatula</name>
    <name type="common">Alligator gar</name>
    <name type="synonym">Lepisosteus spatula</name>
    <dbReference type="NCBI Taxonomy" id="7917"/>
    <lineage>
        <taxon>Eukaryota</taxon>
        <taxon>Metazoa</taxon>
        <taxon>Chordata</taxon>
        <taxon>Craniata</taxon>
        <taxon>Vertebrata</taxon>
        <taxon>Euteleostomi</taxon>
        <taxon>Actinopterygii</taxon>
        <taxon>Neopterygii</taxon>
        <taxon>Holostei</taxon>
        <taxon>Semionotiformes</taxon>
        <taxon>Lepisosteidae</taxon>
        <taxon>Atractosteus</taxon>
    </lineage>
</organism>
<evidence type="ECO:0000256" key="1">
    <source>
        <dbReference type="ARBA" id="ARBA00000553"/>
    </source>
</evidence>
<dbReference type="EC" id="3.5.4.4" evidence="9"/>
<comment type="caution">
    <text evidence="34">The sequence shown here is derived from an EMBL/GenBank/DDBJ whole genome shotgun (WGS) entry which is preliminary data.</text>
</comment>
<dbReference type="Proteomes" id="UP000736164">
    <property type="component" value="Unassembled WGS sequence"/>
</dbReference>
<dbReference type="GO" id="GO:0031347">
    <property type="term" value="P:regulation of defense response"/>
    <property type="evidence" value="ECO:0007669"/>
    <property type="project" value="UniProtKB-ARBA"/>
</dbReference>
<evidence type="ECO:0000313" key="34">
    <source>
        <dbReference type="EMBL" id="MBN3322229.1"/>
    </source>
</evidence>
<dbReference type="GO" id="GO:0005634">
    <property type="term" value="C:nucleus"/>
    <property type="evidence" value="ECO:0007669"/>
    <property type="project" value="UniProtKB-SubCell"/>
</dbReference>
<evidence type="ECO:0000256" key="16">
    <source>
        <dbReference type="ARBA" id="ARBA00022824"/>
    </source>
</evidence>
<accession>A0A8J7NYU0</accession>
<evidence type="ECO:0000256" key="12">
    <source>
        <dbReference type="ARBA" id="ARBA00022588"/>
    </source>
</evidence>
<keyword evidence="14" id="KW-0479">Metal-binding</keyword>
<evidence type="ECO:0000256" key="6">
    <source>
        <dbReference type="ARBA" id="ARBA00007353"/>
    </source>
</evidence>
<evidence type="ECO:0000256" key="5">
    <source>
        <dbReference type="ARBA" id="ARBA00004496"/>
    </source>
</evidence>
<protein>
    <recommendedName>
        <fullName evidence="28">Purine nucleoside phosphorylase LACC1</fullName>
        <ecNumber evidence="7">2.4.2.1</ecNumber>
        <ecNumber evidence="8">2.4.2.28</ecNumber>
        <ecNumber evidence="9">3.5.4.4</ecNumber>
    </recommendedName>
    <alternativeName>
        <fullName evidence="31">Adenosine deaminase LACC1</fullName>
    </alternativeName>
    <alternativeName>
        <fullName evidence="30">Fatty acid metabolism-immunity nexus</fullName>
    </alternativeName>
    <alternativeName>
        <fullName evidence="29">Guanosine phosphorylase LACC1</fullName>
    </alternativeName>
    <alternativeName>
        <fullName evidence="32">Laccase domain-containing protein 1</fullName>
    </alternativeName>
    <alternativeName>
        <fullName evidence="33">S-methyl-5'-thioadenosine phosphorylase LACC1</fullName>
    </alternativeName>
</protein>
<dbReference type="GO" id="GO:0045087">
    <property type="term" value="P:innate immune response"/>
    <property type="evidence" value="ECO:0007669"/>
    <property type="project" value="UniProtKB-KW"/>
</dbReference>
<evidence type="ECO:0000313" key="35">
    <source>
        <dbReference type="Proteomes" id="UP000736164"/>
    </source>
</evidence>
<evidence type="ECO:0000256" key="19">
    <source>
        <dbReference type="ARBA" id="ARBA00022990"/>
    </source>
</evidence>
<comment type="catalytic activity">
    <reaction evidence="1">
        <text>inosine + phosphate = alpha-D-ribose 1-phosphate + hypoxanthine</text>
        <dbReference type="Rhea" id="RHEA:27646"/>
        <dbReference type="ChEBI" id="CHEBI:17368"/>
        <dbReference type="ChEBI" id="CHEBI:17596"/>
        <dbReference type="ChEBI" id="CHEBI:43474"/>
        <dbReference type="ChEBI" id="CHEBI:57720"/>
        <dbReference type="EC" id="2.4.2.1"/>
    </reaction>
    <physiologicalReaction direction="left-to-right" evidence="1">
        <dbReference type="Rhea" id="RHEA:27647"/>
    </physiologicalReaction>
</comment>
<evidence type="ECO:0000256" key="3">
    <source>
        <dbReference type="ARBA" id="ARBA00004240"/>
    </source>
</evidence>
<keyword evidence="17" id="KW-0862">Zinc</keyword>
<keyword evidence="13" id="KW-0808">Transferase</keyword>
<dbReference type="PANTHER" id="PTHR30616">
    <property type="entry name" value="UNCHARACTERIZED PROTEIN YFIH"/>
    <property type="match status" value="1"/>
</dbReference>
<dbReference type="Pfam" id="PF02578">
    <property type="entry name" value="Cu-oxidase_4"/>
    <property type="match status" value="1"/>
</dbReference>
<dbReference type="AlphaFoldDB" id="A0A8J7NYU0"/>
<evidence type="ECO:0000256" key="8">
    <source>
        <dbReference type="ARBA" id="ARBA00011976"/>
    </source>
</evidence>
<dbReference type="InterPro" id="IPR003730">
    <property type="entry name" value="Cu_polyphenol_OxRdtase"/>
</dbReference>
<evidence type="ECO:0000256" key="9">
    <source>
        <dbReference type="ARBA" id="ARBA00012784"/>
    </source>
</evidence>
<evidence type="ECO:0000256" key="30">
    <source>
        <dbReference type="ARBA" id="ARBA00079351"/>
    </source>
</evidence>
<dbReference type="EC" id="2.4.2.28" evidence="8"/>
<dbReference type="EC" id="2.4.2.1" evidence="7"/>
<dbReference type="PANTHER" id="PTHR30616:SF2">
    <property type="entry name" value="PURINE NUCLEOSIDE PHOSPHORYLASE LACC1"/>
    <property type="match status" value="1"/>
</dbReference>
<keyword evidence="10" id="KW-0963">Cytoplasm</keyword>
<keyword evidence="20" id="KW-0576">Peroxisome</keyword>
<comment type="similarity">
    <text evidence="6">Belongs to the purine nucleoside phosphorylase YfiH/LACC1 family.</text>
</comment>
<evidence type="ECO:0000256" key="10">
    <source>
        <dbReference type="ARBA" id="ARBA00022490"/>
    </source>
</evidence>
<dbReference type="SUPFAM" id="SSF64438">
    <property type="entry name" value="CNF1/YfiH-like putative cysteine hydrolases"/>
    <property type="match status" value="1"/>
</dbReference>
<keyword evidence="16" id="KW-0256">Endoplasmic reticulum</keyword>
<feature type="non-terminal residue" evidence="34">
    <location>
        <position position="437"/>
    </location>
</feature>
<dbReference type="GO" id="GO:0005507">
    <property type="term" value="F:copper ion binding"/>
    <property type="evidence" value="ECO:0007669"/>
    <property type="project" value="TreeGrafter"/>
</dbReference>
<evidence type="ECO:0000256" key="7">
    <source>
        <dbReference type="ARBA" id="ARBA00011886"/>
    </source>
</evidence>
<keyword evidence="22" id="KW-0539">Nucleus</keyword>
<evidence type="ECO:0000256" key="32">
    <source>
        <dbReference type="ARBA" id="ARBA00081352"/>
    </source>
</evidence>
<dbReference type="InterPro" id="IPR011324">
    <property type="entry name" value="Cytotoxic_necrot_fac-like_cat"/>
</dbReference>
<evidence type="ECO:0000256" key="17">
    <source>
        <dbReference type="ARBA" id="ARBA00022833"/>
    </source>
</evidence>
<keyword evidence="35" id="KW-1185">Reference proteome</keyword>
<evidence type="ECO:0000256" key="20">
    <source>
        <dbReference type="ARBA" id="ARBA00023140"/>
    </source>
</evidence>
<reference evidence="34" key="1">
    <citation type="journal article" date="2021" name="Cell">
        <title>Tracing the genetic footprints of vertebrate landing in non-teleost ray-finned fishes.</title>
        <authorList>
            <person name="Bi X."/>
            <person name="Wang K."/>
            <person name="Yang L."/>
            <person name="Pan H."/>
            <person name="Jiang H."/>
            <person name="Wei Q."/>
            <person name="Fang M."/>
            <person name="Yu H."/>
            <person name="Zhu C."/>
            <person name="Cai Y."/>
            <person name="He Y."/>
            <person name="Gan X."/>
            <person name="Zeng H."/>
            <person name="Yu D."/>
            <person name="Zhu Y."/>
            <person name="Jiang H."/>
            <person name="Qiu Q."/>
            <person name="Yang H."/>
            <person name="Zhang Y.E."/>
            <person name="Wang W."/>
            <person name="Zhu M."/>
            <person name="He S."/>
            <person name="Zhang G."/>
        </authorList>
    </citation>
    <scope>NUCLEOTIDE SEQUENCE</scope>
    <source>
        <strain evidence="34">Allg_001</strain>
    </source>
</reference>
<evidence type="ECO:0000256" key="22">
    <source>
        <dbReference type="ARBA" id="ARBA00023242"/>
    </source>
</evidence>
<evidence type="ECO:0000256" key="23">
    <source>
        <dbReference type="ARBA" id="ARBA00047989"/>
    </source>
</evidence>
<dbReference type="GO" id="GO:0017061">
    <property type="term" value="F:S-methyl-5-thioadenosine phosphorylase activity"/>
    <property type="evidence" value="ECO:0007669"/>
    <property type="project" value="UniProtKB-EC"/>
</dbReference>
<keyword evidence="11" id="KW-0597">Phosphoprotein</keyword>
<feature type="non-terminal residue" evidence="34">
    <location>
        <position position="1"/>
    </location>
</feature>
<evidence type="ECO:0000256" key="4">
    <source>
        <dbReference type="ARBA" id="ARBA00004275"/>
    </source>
</evidence>
<dbReference type="GO" id="GO:0006954">
    <property type="term" value="P:inflammatory response"/>
    <property type="evidence" value="ECO:0007669"/>
    <property type="project" value="UniProtKB-KW"/>
</dbReference>
<comment type="subunit">
    <text evidence="27">Interacts with FASN. Interacts with SDHA. Interacts with ATF6, EIF2AK3 and ERN1.</text>
</comment>
<keyword evidence="15" id="KW-0378">Hydrolase</keyword>
<keyword evidence="12" id="KW-0399">Innate immunity</keyword>
<evidence type="ECO:0000256" key="11">
    <source>
        <dbReference type="ARBA" id="ARBA00022553"/>
    </source>
</evidence>
<keyword evidence="19" id="KW-0007">Acetylation</keyword>
<keyword evidence="21" id="KW-0395">Inflammatory response</keyword>
<dbReference type="Gene3D" id="3.60.140.10">
    <property type="entry name" value="CNF1/YfiH-like putative cysteine hydrolases"/>
    <property type="match status" value="1"/>
</dbReference>
<evidence type="ECO:0000256" key="18">
    <source>
        <dbReference type="ARBA" id="ARBA00022859"/>
    </source>
</evidence>